<feature type="transmembrane region" description="Helical" evidence="1">
    <location>
        <begin position="195"/>
        <end position="216"/>
    </location>
</feature>
<dbReference type="Proteomes" id="UP000051643">
    <property type="component" value="Unassembled WGS sequence"/>
</dbReference>
<dbReference type="STRING" id="270918.APR42_09210"/>
<organism evidence="2 3">
    <name type="scientific">Salegentibacter mishustinae</name>
    <dbReference type="NCBI Taxonomy" id="270918"/>
    <lineage>
        <taxon>Bacteria</taxon>
        <taxon>Pseudomonadati</taxon>
        <taxon>Bacteroidota</taxon>
        <taxon>Flavobacteriia</taxon>
        <taxon>Flavobacteriales</taxon>
        <taxon>Flavobacteriaceae</taxon>
        <taxon>Salegentibacter</taxon>
    </lineage>
</organism>
<keyword evidence="1" id="KW-0472">Membrane</keyword>
<dbReference type="AlphaFoldDB" id="A0A0Q9Z4V5"/>
<comment type="caution">
    <text evidence="2">The sequence shown here is derived from an EMBL/GenBank/DDBJ whole genome shotgun (WGS) entry which is preliminary data.</text>
</comment>
<proteinExistence type="predicted"/>
<accession>A0A0Q9Z4V5</accession>
<name>A0A0Q9Z4V5_9FLAO</name>
<dbReference type="Pfam" id="PF14093">
    <property type="entry name" value="DUF4271"/>
    <property type="match status" value="1"/>
</dbReference>
<dbReference type="EMBL" id="LKTP01000034">
    <property type="protein sequence ID" value="KRG27915.1"/>
    <property type="molecule type" value="Genomic_DNA"/>
</dbReference>
<evidence type="ECO:0000313" key="3">
    <source>
        <dbReference type="Proteomes" id="UP000051643"/>
    </source>
</evidence>
<gene>
    <name evidence="2" type="ORF">APR42_09210</name>
</gene>
<feature type="transmembrane region" description="Helical" evidence="1">
    <location>
        <begin position="164"/>
        <end position="183"/>
    </location>
</feature>
<reference evidence="2" key="1">
    <citation type="submission" date="2015-10" db="EMBL/GenBank/DDBJ databases">
        <title>Draft genome sequence of Salegentibacter mishustinae KCTC 12263.</title>
        <authorList>
            <person name="Lin W."/>
            <person name="Zheng Q."/>
        </authorList>
    </citation>
    <scope>NUCLEOTIDE SEQUENCE [LARGE SCALE GENOMIC DNA]</scope>
    <source>
        <strain evidence="2">KCTC 12263</strain>
    </source>
</reference>
<evidence type="ECO:0000256" key="1">
    <source>
        <dbReference type="SAM" id="Phobius"/>
    </source>
</evidence>
<feature type="transmembrane region" description="Helical" evidence="1">
    <location>
        <begin position="13"/>
        <end position="32"/>
    </location>
</feature>
<feature type="transmembrane region" description="Helical" evidence="1">
    <location>
        <begin position="62"/>
        <end position="82"/>
    </location>
</feature>
<keyword evidence="1" id="KW-0812">Transmembrane</keyword>
<dbReference type="InterPro" id="IPR025367">
    <property type="entry name" value="DUF4271"/>
</dbReference>
<feature type="transmembrane region" description="Helical" evidence="1">
    <location>
        <begin position="94"/>
        <end position="114"/>
    </location>
</feature>
<evidence type="ECO:0008006" key="4">
    <source>
        <dbReference type="Google" id="ProtNLM"/>
    </source>
</evidence>
<sequence>MEAVERHINSLDWITLTLMGAFLLLAIVKTAYPQRFEDFLSLLTSNKFMMFRGKKNKAFHPFNILLFFVHLISFSLLFYLFFNYFWEESSLEPVFLFIRIATAYASFVLLKFGLEKIVGNVFDLDAQIDSYLYQKISYRNFIGLILLIPSLIFIYTFTPTAFTLYSLLGILVLTNIFSLLLIYRKNQSLITGNWFYFILYLCALEIAPYIILYKLITI</sequence>
<keyword evidence="1" id="KW-1133">Transmembrane helix</keyword>
<keyword evidence="3" id="KW-1185">Reference proteome</keyword>
<protein>
    <recommendedName>
        <fullName evidence="4">DUF4271 domain-containing protein</fullName>
    </recommendedName>
</protein>
<evidence type="ECO:0000313" key="2">
    <source>
        <dbReference type="EMBL" id="KRG27915.1"/>
    </source>
</evidence>
<feature type="transmembrane region" description="Helical" evidence="1">
    <location>
        <begin position="141"/>
        <end position="158"/>
    </location>
</feature>